<dbReference type="STRING" id="436010.A0A166IU39"/>
<feature type="domain" description="N-acetyltransferase" evidence="1">
    <location>
        <begin position="12"/>
        <end position="166"/>
    </location>
</feature>
<sequence>MADSKAIPDHEIVVVDYKQQDLRRQCYDVRINVFVHEQGFPVDVELDQYDELPETAHFILRLLPSLTPIGTIRAARPSTKGATYYKLSRLAVVKDYRQFKFGRELVLALHDWTKAEAVREGLDHATVVSHSQMYVKGFYGKFGYVPEGDEFDEDGAPHQKMVLRMPVGPQPTVH</sequence>
<evidence type="ECO:0000259" key="1">
    <source>
        <dbReference type="PROSITE" id="PS51186"/>
    </source>
</evidence>
<protein>
    <submittedName>
        <fullName evidence="2">Acyl-CoA N-acyltransferase</fullName>
    </submittedName>
</protein>
<evidence type="ECO:0000313" key="3">
    <source>
        <dbReference type="Proteomes" id="UP000076532"/>
    </source>
</evidence>
<dbReference type="OrthoDB" id="329272at2759"/>
<dbReference type="Pfam" id="PF13673">
    <property type="entry name" value="Acetyltransf_10"/>
    <property type="match status" value="1"/>
</dbReference>
<dbReference type="Gene3D" id="3.40.630.30">
    <property type="match status" value="1"/>
</dbReference>
<dbReference type="AlphaFoldDB" id="A0A166IU39"/>
<accession>A0A166IU39</accession>
<dbReference type="SUPFAM" id="SSF55729">
    <property type="entry name" value="Acyl-CoA N-acyltransferases (Nat)"/>
    <property type="match status" value="1"/>
</dbReference>
<reference evidence="2 3" key="1">
    <citation type="journal article" date="2016" name="Mol. Biol. Evol.">
        <title>Comparative Genomics of Early-Diverging Mushroom-Forming Fungi Provides Insights into the Origins of Lignocellulose Decay Capabilities.</title>
        <authorList>
            <person name="Nagy L.G."/>
            <person name="Riley R."/>
            <person name="Tritt A."/>
            <person name="Adam C."/>
            <person name="Daum C."/>
            <person name="Floudas D."/>
            <person name="Sun H."/>
            <person name="Yadav J.S."/>
            <person name="Pangilinan J."/>
            <person name="Larsson K.H."/>
            <person name="Matsuura K."/>
            <person name="Barry K."/>
            <person name="Labutti K."/>
            <person name="Kuo R."/>
            <person name="Ohm R.A."/>
            <person name="Bhattacharya S.S."/>
            <person name="Shirouzu T."/>
            <person name="Yoshinaga Y."/>
            <person name="Martin F.M."/>
            <person name="Grigoriev I.V."/>
            <person name="Hibbett D.S."/>
        </authorList>
    </citation>
    <scope>NUCLEOTIDE SEQUENCE [LARGE SCALE GENOMIC DNA]</scope>
    <source>
        <strain evidence="2 3">CBS 109695</strain>
    </source>
</reference>
<organism evidence="2 3">
    <name type="scientific">Athelia psychrophila</name>
    <dbReference type="NCBI Taxonomy" id="1759441"/>
    <lineage>
        <taxon>Eukaryota</taxon>
        <taxon>Fungi</taxon>
        <taxon>Dikarya</taxon>
        <taxon>Basidiomycota</taxon>
        <taxon>Agaricomycotina</taxon>
        <taxon>Agaricomycetes</taxon>
        <taxon>Agaricomycetidae</taxon>
        <taxon>Atheliales</taxon>
        <taxon>Atheliaceae</taxon>
        <taxon>Athelia</taxon>
    </lineage>
</organism>
<dbReference type="InterPro" id="IPR000182">
    <property type="entry name" value="GNAT_dom"/>
</dbReference>
<gene>
    <name evidence="2" type="ORF">FIBSPDRAFT_827279</name>
</gene>
<dbReference type="UniPathway" id="UPA00113">
    <property type="reaction ID" value="UER00529"/>
</dbReference>
<dbReference type="Proteomes" id="UP000076532">
    <property type="component" value="Unassembled WGS sequence"/>
</dbReference>
<proteinExistence type="predicted"/>
<evidence type="ECO:0000313" key="2">
    <source>
        <dbReference type="EMBL" id="KZP20171.1"/>
    </source>
</evidence>
<keyword evidence="3" id="KW-1185">Reference proteome</keyword>
<name>A0A166IU39_9AGAM</name>
<dbReference type="EMBL" id="KV417557">
    <property type="protein sequence ID" value="KZP20171.1"/>
    <property type="molecule type" value="Genomic_DNA"/>
</dbReference>
<dbReference type="GO" id="GO:0016747">
    <property type="term" value="F:acyltransferase activity, transferring groups other than amino-acyl groups"/>
    <property type="evidence" value="ECO:0007669"/>
    <property type="project" value="InterPro"/>
</dbReference>
<dbReference type="GO" id="GO:0006048">
    <property type="term" value="P:UDP-N-acetylglucosamine biosynthetic process"/>
    <property type="evidence" value="ECO:0007669"/>
    <property type="project" value="UniProtKB-UniPathway"/>
</dbReference>
<dbReference type="InterPro" id="IPR016181">
    <property type="entry name" value="Acyl_CoA_acyltransferase"/>
</dbReference>
<dbReference type="PROSITE" id="PS51186">
    <property type="entry name" value="GNAT"/>
    <property type="match status" value="1"/>
</dbReference>